<name>A0ABT0NB84_9GAMM</name>
<reference evidence="1 2" key="1">
    <citation type="submission" date="2022-01" db="EMBL/GenBank/DDBJ databases">
        <title>Whole genome-based taxonomy of the Shewanellaceae.</title>
        <authorList>
            <person name="Martin-Rodriguez A.J."/>
        </authorList>
    </citation>
    <scope>NUCLEOTIDE SEQUENCE [LARGE SCALE GENOMIC DNA]</scope>
    <source>
        <strain evidence="1 2">DSM 21332</strain>
    </source>
</reference>
<organism evidence="1 2">
    <name type="scientific">Shewanella corallii</name>
    <dbReference type="NCBI Taxonomy" id="560080"/>
    <lineage>
        <taxon>Bacteria</taxon>
        <taxon>Pseudomonadati</taxon>
        <taxon>Pseudomonadota</taxon>
        <taxon>Gammaproteobacteria</taxon>
        <taxon>Alteromonadales</taxon>
        <taxon>Shewanellaceae</taxon>
        <taxon>Shewanella</taxon>
    </lineage>
</organism>
<protein>
    <submittedName>
        <fullName evidence="1">DUF3501 family protein</fullName>
    </submittedName>
</protein>
<dbReference type="Pfam" id="PF12007">
    <property type="entry name" value="DUF3501"/>
    <property type="match status" value="1"/>
</dbReference>
<dbReference type="EMBL" id="JAKIKT010000008">
    <property type="protein sequence ID" value="MCL2915729.1"/>
    <property type="molecule type" value="Genomic_DNA"/>
</dbReference>
<comment type="caution">
    <text evidence="1">The sequence shown here is derived from an EMBL/GenBank/DDBJ whole genome shotgun (WGS) entry which is preliminary data.</text>
</comment>
<dbReference type="InterPro" id="IPR021890">
    <property type="entry name" value="DUF3501"/>
</dbReference>
<evidence type="ECO:0000313" key="1">
    <source>
        <dbReference type="EMBL" id="MCL2915729.1"/>
    </source>
</evidence>
<dbReference type="RefSeq" id="WP_249250292.1">
    <property type="nucleotide sequence ID" value="NZ_JAKIKT010000008.1"/>
</dbReference>
<proteinExistence type="predicted"/>
<sequence length="197" mass="23134">MLTREDLWSLEEYAVRRNDFRARVMDHKRHRHIAIGDHVRLLFEDKITIQYQIQEMLRVERIFEPDGIQEELDAYNPLIPNGSNLKATLMFEYTDVEQRKRMLTLLKGAEHKVWLKVAEHPQVFAIADEDLERENDEKTSSVHFLRFELSDADIHGLKSGEELMIGIDTHHVQPNFTLVDDAGRLALSEDLEARLFQ</sequence>
<dbReference type="Proteomes" id="UP001202831">
    <property type="component" value="Unassembled WGS sequence"/>
</dbReference>
<keyword evidence="2" id="KW-1185">Reference proteome</keyword>
<accession>A0ABT0NB84</accession>
<evidence type="ECO:0000313" key="2">
    <source>
        <dbReference type="Proteomes" id="UP001202831"/>
    </source>
</evidence>
<gene>
    <name evidence="1" type="ORF">L2725_18400</name>
</gene>